<organism evidence="2 3">
    <name type="scientific">Batillaria attramentaria</name>
    <dbReference type="NCBI Taxonomy" id="370345"/>
    <lineage>
        <taxon>Eukaryota</taxon>
        <taxon>Metazoa</taxon>
        <taxon>Spiralia</taxon>
        <taxon>Lophotrochozoa</taxon>
        <taxon>Mollusca</taxon>
        <taxon>Gastropoda</taxon>
        <taxon>Caenogastropoda</taxon>
        <taxon>Sorbeoconcha</taxon>
        <taxon>Cerithioidea</taxon>
        <taxon>Batillariidae</taxon>
        <taxon>Batillaria</taxon>
    </lineage>
</organism>
<dbReference type="InterPro" id="IPR013761">
    <property type="entry name" value="SAM/pointed_sf"/>
</dbReference>
<evidence type="ECO:0008006" key="4">
    <source>
        <dbReference type="Google" id="ProtNLM"/>
    </source>
</evidence>
<dbReference type="Gene3D" id="1.10.150.50">
    <property type="entry name" value="Transcription Factor, Ets-1"/>
    <property type="match status" value="1"/>
</dbReference>
<dbReference type="PANTHER" id="PTHR21359">
    <property type="entry name" value="DUF5577 DOMAIN-CONTAINING PROTEIN"/>
    <property type="match status" value="1"/>
</dbReference>
<dbReference type="PANTHER" id="PTHR21359:SF1">
    <property type="entry name" value="DUF5577 DOMAIN-CONTAINING PROTEIN"/>
    <property type="match status" value="1"/>
</dbReference>
<dbReference type="InterPro" id="IPR039161">
    <property type="entry name" value="C19orf47-like"/>
</dbReference>
<keyword evidence="3" id="KW-1185">Reference proteome</keyword>
<evidence type="ECO:0000313" key="2">
    <source>
        <dbReference type="EMBL" id="KAK7466619.1"/>
    </source>
</evidence>
<proteinExistence type="predicted"/>
<feature type="compositionally biased region" description="Low complexity" evidence="1">
    <location>
        <begin position="370"/>
        <end position="385"/>
    </location>
</feature>
<feature type="region of interest" description="Disordered" evidence="1">
    <location>
        <begin position="303"/>
        <end position="405"/>
    </location>
</feature>
<reference evidence="2 3" key="1">
    <citation type="journal article" date="2023" name="Sci. Data">
        <title>Genome assembly of the Korean intertidal mud-creeper Batillaria attramentaria.</title>
        <authorList>
            <person name="Patra A.K."/>
            <person name="Ho P.T."/>
            <person name="Jun S."/>
            <person name="Lee S.J."/>
            <person name="Kim Y."/>
            <person name="Won Y.J."/>
        </authorList>
    </citation>
    <scope>NUCLEOTIDE SEQUENCE [LARGE SCALE GENOMIC DNA]</scope>
    <source>
        <strain evidence="2">Wonlab-2016</strain>
    </source>
</reference>
<evidence type="ECO:0000256" key="1">
    <source>
        <dbReference type="SAM" id="MobiDB-lite"/>
    </source>
</evidence>
<gene>
    <name evidence="2" type="ORF">BaRGS_00037276</name>
</gene>
<feature type="region of interest" description="Disordered" evidence="1">
    <location>
        <begin position="119"/>
        <end position="213"/>
    </location>
</feature>
<dbReference type="InterPro" id="IPR040772">
    <property type="entry name" value="C19orf47_SAM"/>
</dbReference>
<dbReference type="Proteomes" id="UP001519460">
    <property type="component" value="Unassembled WGS sequence"/>
</dbReference>
<dbReference type="Pfam" id="PF18017">
    <property type="entry name" value="SAM_4"/>
    <property type="match status" value="1"/>
</dbReference>
<dbReference type="AlphaFoldDB" id="A0ABD0J933"/>
<accession>A0ABD0J933</accession>
<feature type="compositionally biased region" description="Polar residues" evidence="1">
    <location>
        <begin position="303"/>
        <end position="330"/>
    </location>
</feature>
<feature type="compositionally biased region" description="Polar residues" evidence="1">
    <location>
        <begin position="184"/>
        <end position="193"/>
    </location>
</feature>
<dbReference type="EMBL" id="JACVVK020000553">
    <property type="protein sequence ID" value="KAK7466619.1"/>
    <property type="molecule type" value="Genomic_DNA"/>
</dbReference>
<feature type="compositionally biased region" description="Low complexity" evidence="1">
    <location>
        <begin position="161"/>
        <end position="170"/>
    </location>
</feature>
<sequence>MASGTESATETSFWIKFFTDSGIPAGDAAHYAVLFTDNRIQRGMLMDLTKEYLKDMGMSRLGDIIAVLKHAKEVHDQDAKDKALKGAKFTAGSAAASPSPRRSTAASRMVGHFLAKVPDAAPMNQPPAPKPAQDAGSSLKTSVFDRLGSDSPGGRASPKMTVTGVGSSSVFSRLGGKAGVKRPASSTSPSISTGDDDSDEGAAPTSPLQYHGVLKFTDSAKKVKETPPRKKIRVTLQDQVKVTVPEVARPKPQAQTFKVTGLQPLKVQVTSTTASPKFIRTTPTSRAVGKMLSAAKKTSIQKAEVSTTTSSLSKSQGVLSMDAPTQNVSAKTRLGKKVETAPASSTTSGFGSSAKATKSAGGVKSRLGPKTSQSITTKTSVTSSQTKDKASAGVFSRLGKKAAVS</sequence>
<protein>
    <recommendedName>
        <fullName evidence="4">SAM domain-containing protein</fullName>
    </recommendedName>
</protein>
<dbReference type="SUPFAM" id="SSF47769">
    <property type="entry name" value="SAM/Pointed domain"/>
    <property type="match status" value="1"/>
</dbReference>
<evidence type="ECO:0000313" key="3">
    <source>
        <dbReference type="Proteomes" id="UP001519460"/>
    </source>
</evidence>
<name>A0ABD0J933_9CAEN</name>
<comment type="caution">
    <text evidence="2">The sequence shown here is derived from an EMBL/GenBank/DDBJ whole genome shotgun (WGS) entry which is preliminary data.</text>
</comment>
<dbReference type="CDD" id="cd09531">
    <property type="entry name" value="SAM_CS047"/>
    <property type="match status" value="1"/>
</dbReference>
<feature type="compositionally biased region" description="Low complexity" evidence="1">
    <location>
        <begin position="340"/>
        <end position="357"/>
    </location>
</feature>